<feature type="region of interest" description="Disordered" evidence="6">
    <location>
        <begin position="554"/>
        <end position="577"/>
    </location>
</feature>
<feature type="region of interest" description="Disordered" evidence="6">
    <location>
        <begin position="402"/>
        <end position="451"/>
    </location>
</feature>
<dbReference type="InterPro" id="IPR052847">
    <property type="entry name" value="Ext_Synaptotagmin/KAHRP-like"/>
</dbReference>
<dbReference type="PANTHER" id="PTHR47042:SF4">
    <property type="entry name" value="OS02G0313700 PROTEIN"/>
    <property type="match status" value="1"/>
</dbReference>
<feature type="transmembrane region" description="Helical" evidence="7">
    <location>
        <begin position="12"/>
        <end position="42"/>
    </location>
</feature>
<keyword evidence="5 7" id="KW-0472">Membrane</keyword>
<dbReference type="Proteomes" id="UP000243459">
    <property type="component" value="Chromosome 1"/>
</dbReference>
<comment type="subcellular location">
    <subcellularLocation>
        <location evidence="1">Membrane</location>
    </subcellularLocation>
</comment>
<proteinExistence type="predicted"/>
<keyword evidence="11" id="KW-1185">Reference proteome</keyword>
<dbReference type="InterPro" id="IPR031468">
    <property type="entry name" value="SMP_LBD"/>
</dbReference>
<evidence type="ECO:0000256" key="5">
    <source>
        <dbReference type="ARBA" id="ARBA00023136"/>
    </source>
</evidence>
<dbReference type="CDD" id="cd21669">
    <property type="entry name" value="SMP_SF"/>
    <property type="match status" value="1"/>
</dbReference>
<evidence type="ECO:0000256" key="4">
    <source>
        <dbReference type="ARBA" id="ARBA00023121"/>
    </source>
</evidence>
<accession>A0A5P1FTC0</accession>
<feature type="compositionally biased region" description="Basic and acidic residues" evidence="6">
    <location>
        <begin position="404"/>
        <end position="413"/>
    </location>
</feature>
<dbReference type="SUPFAM" id="SSF49562">
    <property type="entry name" value="C2 domain (Calcium/lipid-binding domain, CaLB)"/>
    <property type="match status" value="1"/>
</dbReference>
<name>A0A5P1FTC0_ASPOF</name>
<dbReference type="GO" id="GO:0008289">
    <property type="term" value="F:lipid binding"/>
    <property type="evidence" value="ECO:0007669"/>
    <property type="project" value="UniProtKB-KW"/>
</dbReference>
<dbReference type="GO" id="GO:0016020">
    <property type="term" value="C:membrane"/>
    <property type="evidence" value="ECO:0007669"/>
    <property type="project" value="UniProtKB-SubCell"/>
</dbReference>
<dbReference type="GO" id="GO:0006869">
    <property type="term" value="P:lipid transport"/>
    <property type="evidence" value="ECO:0007669"/>
    <property type="project" value="UniProtKB-KW"/>
</dbReference>
<evidence type="ECO:0008006" key="12">
    <source>
        <dbReference type="Google" id="ProtNLM"/>
    </source>
</evidence>
<feature type="region of interest" description="Disordered" evidence="6">
    <location>
        <begin position="636"/>
        <end position="707"/>
    </location>
</feature>
<evidence type="ECO:0000259" key="8">
    <source>
        <dbReference type="PROSITE" id="PS50004"/>
    </source>
</evidence>
<feature type="domain" description="SMP-LTD" evidence="9">
    <location>
        <begin position="71"/>
        <end position="263"/>
    </location>
</feature>
<sequence length="707" mass="80035">MDVTQVSLIHHIALVLLLLWVFTSLGWAHPVVFFISLLYLYAVNEQYLVRLRRKLQYEERKSANQRRLLSDSESVRWLNHAVEKVWPICMEYIASQIFLQPVIPWFLEKYKPWTAKEAVVQHLYLGRRPPMLTDIRVLGESVDDDHLVLELGMNFLSADDMSIILAVQPRMGFGMWANMHITGMHVEGKVLVGVKFIREWPFLGRMRICFVEPPYFQMTVKPIFNHGVDVTELPGIAGWLDNMLAVAFEQTLVEPNMLVVDVEKFATSPKEKWYTMDEKAPIAHAKVEIIEAADLKPSDMNGLADPYVKAHLGPYRFRTKVQKKTLFPKWLEEFKVPITSWETPNLLVLELRDKDHIFDDVMGDCAINITELRGGQRHDKWLPLQNIKMGRMHLAITVLEGDDDKGKEQKNEQMGEYQNADDDNATKTIDADSPKSNFMAQNQDTEKVSNKGSRHMVDEFEAINIEGQEKTGIWVHHPGSDVSQSWEPRKGRARRPETRLHCETSEGFDSPRSAESGSHLSDNTKINEDSGKRSHRLSSFRRGIQKIGSIFHSKDDELVPSPQGNLPTPHANLRSVDEKGTSVRVIYDDGFSVNNDICSPEKSEGENTKRGKVKGIAKNIIKQAGKPAHALKNVLSRKGSFSMNEDQESEMDEKLSQGSESIAVEGNAMESIEVKQEGSQPSPGIEKDVENSAEVEENGKVGKSATS</sequence>
<dbReference type="Gramene" id="ONK81555">
    <property type="protein sequence ID" value="ONK81555"/>
    <property type="gene ID" value="A4U43_C01F30460"/>
</dbReference>
<keyword evidence="3" id="KW-0445">Lipid transport</keyword>
<keyword evidence="7" id="KW-1133">Transmembrane helix</keyword>
<reference evidence="11" key="1">
    <citation type="journal article" date="2017" name="Nat. Commun.">
        <title>The asparagus genome sheds light on the origin and evolution of a young Y chromosome.</title>
        <authorList>
            <person name="Harkess A."/>
            <person name="Zhou J."/>
            <person name="Xu C."/>
            <person name="Bowers J.E."/>
            <person name="Van der Hulst R."/>
            <person name="Ayyampalayam S."/>
            <person name="Mercati F."/>
            <person name="Riccardi P."/>
            <person name="McKain M.R."/>
            <person name="Kakrana A."/>
            <person name="Tang H."/>
            <person name="Ray J."/>
            <person name="Groenendijk J."/>
            <person name="Arikit S."/>
            <person name="Mathioni S.M."/>
            <person name="Nakano M."/>
            <person name="Shan H."/>
            <person name="Telgmann-Rauber A."/>
            <person name="Kanno A."/>
            <person name="Yue Z."/>
            <person name="Chen H."/>
            <person name="Li W."/>
            <person name="Chen Y."/>
            <person name="Xu X."/>
            <person name="Zhang Y."/>
            <person name="Luo S."/>
            <person name="Chen H."/>
            <person name="Gao J."/>
            <person name="Mao Z."/>
            <person name="Pires J.C."/>
            <person name="Luo M."/>
            <person name="Kudrna D."/>
            <person name="Wing R.A."/>
            <person name="Meyers B.C."/>
            <person name="Yi K."/>
            <person name="Kong H."/>
            <person name="Lavrijsen P."/>
            <person name="Sunseri F."/>
            <person name="Falavigna A."/>
            <person name="Ye Y."/>
            <person name="Leebens-Mack J.H."/>
            <person name="Chen G."/>
        </authorList>
    </citation>
    <scope>NUCLEOTIDE SEQUENCE [LARGE SCALE GENOMIC DNA]</scope>
    <source>
        <strain evidence="11">cv. DH0086</strain>
    </source>
</reference>
<keyword evidence="7" id="KW-0812">Transmembrane</keyword>
<dbReference type="AlphaFoldDB" id="A0A5P1FTC0"/>
<dbReference type="OMA" id="QWPYIGR"/>
<feature type="compositionally biased region" description="Polar residues" evidence="6">
    <location>
        <begin position="513"/>
        <end position="524"/>
    </location>
</feature>
<evidence type="ECO:0000256" key="6">
    <source>
        <dbReference type="SAM" id="MobiDB-lite"/>
    </source>
</evidence>
<evidence type="ECO:0000256" key="2">
    <source>
        <dbReference type="ARBA" id="ARBA00022448"/>
    </source>
</evidence>
<feature type="domain" description="C2" evidence="8">
    <location>
        <begin position="264"/>
        <end position="382"/>
    </location>
</feature>
<dbReference type="SMART" id="SM00239">
    <property type="entry name" value="C2"/>
    <property type="match status" value="1"/>
</dbReference>
<dbReference type="Gene3D" id="2.60.40.150">
    <property type="entry name" value="C2 domain"/>
    <property type="match status" value="1"/>
</dbReference>
<evidence type="ECO:0000256" key="7">
    <source>
        <dbReference type="SAM" id="Phobius"/>
    </source>
</evidence>
<keyword evidence="2" id="KW-0813">Transport</keyword>
<feature type="compositionally biased region" description="Basic and acidic residues" evidence="6">
    <location>
        <begin position="487"/>
        <end position="504"/>
    </location>
</feature>
<keyword evidence="4" id="KW-0446">Lipid-binding</keyword>
<dbReference type="OrthoDB" id="270970at2759"/>
<dbReference type="Pfam" id="PF00168">
    <property type="entry name" value="C2"/>
    <property type="match status" value="1"/>
</dbReference>
<dbReference type="InterPro" id="IPR035892">
    <property type="entry name" value="C2_domain_sf"/>
</dbReference>
<evidence type="ECO:0000256" key="3">
    <source>
        <dbReference type="ARBA" id="ARBA00023055"/>
    </source>
</evidence>
<evidence type="ECO:0000313" key="10">
    <source>
        <dbReference type="EMBL" id="ONK81555.1"/>
    </source>
</evidence>
<evidence type="ECO:0000256" key="1">
    <source>
        <dbReference type="ARBA" id="ARBA00004370"/>
    </source>
</evidence>
<feature type="region of interest" description="Disordered" evidence="6">
    <location>
        <begin position="477"/>
        <end position="537"/>
    </location>
</feature>
<feature type="compositionally biased region" description="Polar residues" evidence="6">
    <location>
        <begin position="434"/>
        <end position="443"/>
    </location>
</feature>
<dbReference type="Pfam" id="PF25669">
    <property type="entry name" value="SMP_MUG190-like"/>
    <property type="match status" value="1"/>
</dbReference>
<dbReference type="CDD" id="cd00030">
    <property type="entry name" value="C2"/>
    <property type="match status" value="1"/>
</dbReference>
<dbReference type="InterPro" id="IPR000008">
    <property type="entry name" value="C2_dom"/>
</dbReference>
<dbReference type="PROSITE" id="PS50004">
    <property type="entry name" value="C2"/>
    <property type="match status" value="1"/>
</dbReference>
<protein>
    <recommendedName>
        <fullName evidence="12">C2 domain-containing protein</fullName>
    </recommendedName>
</protein>
<organism evidence="10 11">
    <name type="scientific">Asparagus officinalis</name>
    <name type="common">Garden asparagus</name>
    <dbReference type="NCBI Taxonomy" id="4686"/>
    <lineage>
        <taxon>Eukaryota</taxon>
        <taxon>Viridiplantae</taxon>
        <taxon>Streptophyta</taxon>
        <taxon>Embryophyta</taxon>
        <taxon>Tracheophyta</taxon>
        <taxon>Spermatophyta</taxon>
        <taxon>Magnoliopsida</taxon>
        <taxon>Liliopsida</taxon>
        <taxon>Asparagales</taxon>
        <taxon>Asparagaceae</taxon>
        <taxon>Asparagoideae</taxon>
        <taxon>Asparagus</taxon>
    </lineage>
</organism>
<dbReference type="PANTHER" id="PTHR47042">
    <property type="entry name" value="C2 DOMAIN-CONTAINING PROTEIN-LIKE"/>
    <property type="match status" value="1"/>
</dbReference>
<gene>
    <name evidence="10" type="ORF">A4U43_C01F30460</name>
</gene>
<evidence type="ECO:0000313" key="11">
    <source>
        <dbReference type="Proteomes" id="UP000243459"/>
    </source>
</evidence>
<dbReference type="EMBL" id="CM007381">
    <property type="protein sequence ID" value="ONK81555.1"/>
    <property type="molecule type" value="Genomic_DNA"/>
</dbReference>
<dbReference type="PROSITE" id="PS51847">
    <property type="entry name" value="SMP"/>
    <property type="match status" value="1"/>
</dbReference>
<evidence type="ECO:0000259" key="9">
    <source>
        <dbReference type="PROSITE" id="PS51847"/>
    </source>
</evidence>